<evidence type="ECO:0000259" key="1">
    <source>
        <dbReference type="Pfam" id="PF20179"/>
    </source>
</evidence>
<dbReference type="EMBL" id="JAVXUO010000208">
    <property type="protein sequence ID" value="KAK2994379.1"/>
    <property type="molecule type" value="Genomic_DNA"/>
</dbReference>
<gene>
    <name evidence="2" type="ORF">RJ640_029494</name>
</gene>
<feature type="domain" description="Mitochondrial splicing suppressor 51-like C-terminal" evidence="1">
    <location>
        <begin position="152"/>
        <end position="348"/>
    </location>
</feature>
<dbReference type="Pfam" id="PF20179">
    <property type="entry name" value="MSS51_C"/>
    <property type="match status" value="1"/>
</dbReference>
<sequence>MECAGGGRTRCSAPPTRRCGGCGAISHWSLHKEECERLERQMRDADVVNDFPFTFTQEATVQVCEKVETRCSVLAKWGIHRVGMWTCECSCFALGSSLDRSRLIEGWNLPSVLCPCKGPLSPIQKQLSCWKDYLEWRCIPLHSPAAFLLQWPLTLYWVTQLAATRSLISVTTDELCIHYLGPDKELFQLSVFGELHALFPGVQVRIELVGPAIPETRDGEIRDLRSYAQCTETDCICKYADESISSHASTAKSSAVTLRLHAGYYHDRYRDVAKDSSPHLIIAPNAGVAAYSTWLPTIELIKEIDIPAVFTDYCEEACHLAACCISTVTGRSPRIPIQLNPFRQPLAVEDSALFLPCYSNCFLFGV</sequence>
<evidence type="ECO:0000313" key="3">
    <source>
        <dbReference type="Proteomes" id="UP001187471"/>
    </source>
</evidence>
<keyword evidence="3" id="KW-1185">Reference proteome</keyword>
<comment type="caution">
    <text evidence="2">The sequence shown here is derived from an EMBL/GenBank/DDBJ whole genome shotgun (WGS) entry which is preliminary data.</text>
</comment>
<dbReference type="PANTHER" id="PTHR47570:SF1">
    <property type="entry name" value="ZINC ION BINDING PROTEIN"/>
    <property type="match status" value="1"/>
</dbReference>
<organism evidence="2 3">
    <name type="scientific">Escallonia rubra</name>
    <dbReference type="NCBI Taxonomy" id="112253"/>
    <lineage>
        <taxon>Eukaryota</taxon>
        <taxon>Viridiplantae</taxon>
        <taxon>Streptophyta</taxon>
        <taxon>Embryophyta</taxon>
        <taxon>Tracheophyta</taxon>
        <taxon>Spermatophyta</taxon>
        <taxon>Magnoliopsida</taxon>
        <taxon>eudicotyledons</taxon>
        <taxon>Gunneridae</taxon>
        <taxon>Pentapetalae</taxon>
        <taxon>asterids</taxon>
        <taxon>campanulids</taxon>
        <taxon>Escalloniales</taxon>
        <taxon>Escalloniaceae</taxon>
        <taxon>Escallonia</taxon>
    </lineage>
</organism>
<dbReference type="PANTHER" id="PTHR47570">
    <property type="entry name" value="ZINC ION BINDING PROTEIN"/>
    <property type="match status" value="1"/>
</dbReference>
<dbReference type="InterPro" id="IPR046824">
    <property type="entry name" value="Mss51-like_C"/>
</dbReference>
<evidence type="ECO:0000313" key="2">
    <source>
        <dbReference type="EMBL" id="KAK2994379.1"/>
    </source>
</evidence>
<dbReference type="Proteomes" id="UP001187471">
    <property type="component" value="Unassembled WGS sequence"/>
</dbReference>
<accession>A0AA88UR51</accession>
<dbReference type="AlphaFoldDB" id="A0AA88UR51"/>
<proteinExistence type="predicted"/>
<protein>
    <recommendedName>
        <fullName evidence="1">Mitochondrial splicing suppressor 51-like C-terminal domain-containing protein</fullName>
    </recommendedName>
</protein>
<name>A0AA88UR51_9ASTE</name>
<reference evidence="2" key="1">
    <citation type="submission" date="2022-12" db="EMBL/GenBank/DDBJ databases">
        <title>Draft genome assemblies for two species of Escallonia (Escalloniales).</title>
        <authorList>
            <person name="Chanderbali A."/>
            <person name="Dervinis C."/>
            <person name="Anghel I."/>
            <person name="Soltis D."/>
            <person name="Soltis P."/>
            <person name="Zapata F."/>
        </authorList>
    </citation>
    <scope>NUCLEOTIDE SEQUENCE</scope>
    <source>
        <strain evidence="2">UCBG92.1500</strain>
        <tissue evidence="2">Leaf</tissue>
    </source>
</reference>